<evidence type="ECO:0000313" key="3">
    <source>
        <dbReference type="EMBL" id="TXE11594.1"/>
    </source>
</evidence>
<sequence>MIRYLLLIFLTFNGSLVLSQDNPQIGYFGEDEFLIDEEQSNSYVSFDEADYDDLPDSIDLSDKFPQAGNQGRMGSCWAWATTYAYFSYYKNTLGTNNFIFSPTYTYHEHKKTYNDCESANSSYKVLGKVLKEGSLFHSQMKYDDKNCNVNITSEQKKIALENAIPNYEVKMIIDDLFTMKKILSDGKALVISMKVDDNLFKVGQLWAQDKKTQVPIWNEFGSKQGHHAMVVTGYNEAYKAFKILNSWGSEWGDQGYIWIPYHMVDKFMNYSCYVREKKTDINFEELAQAPNFSPQKDVVNKSLLSTWVKKKYYRKFDVLKIGLIQFKPSKKFGIINITSSQNEDILKTYIELGETVAFYNNGIKYKLKFDNIGGAGKNPFKRAMYFTVSKSSVEIN</sequence>
<dbReference type="OrthoDB" id="3648721at2"/>
<dbReference type="CDD" id="cd02619">
    <property type="entry name" value="Peptidase_C1"/>
    <property type="match status" value="1"/>
</dbReference>
<dbReference type="Pfam" id="PF00112">
    <property type="entry name" value="Peptidase_C1"/>
    <property type="match status" value="1"/>
</dbReference>
<dbReference type="InterPro" id="IPR000668">
    <property type="entry name" value="Peptidase_C1A_C"/>
</dbReference>
<evidence type="ECO:0000259" key="2">
    <source>
        <dbReference type="SMART" id="SM00645"/>
    </source>
</evidence>
<dbReference type="InterPro" id="IPR038765">
    <property type="entry name" value="Papain-like_cys_pep_sf"/>
</dbReference>
<dbReference type="EMBL" id="VOSC01000019">
    <property type="protein sequence ID" value="TXE11594.1"/>
    <property type="molecule type" value="Genomic_DNA"/>
</dbReference>
<evidence type="ECO:0000256" key="1">
    <source>
        <dbReference type="ARBA" id="ARBA00008455"/>
    </source>
</evidence>
<dbReference type="AlphaFoldDB" id="A0A5C7AU10"/>
<dbReference type="PROSITE" id="PS00139">
    <property type="entry name" value="THIOL_PROTEASE_CYS"/>
    <property type="match status" value="1"/>
</dbReference>
<feature type="domain" description="Peptidase C1A papain C-terminal" evidence="2">
    <location>
        <begin position="54"/>
        <end position="275"/>
    </location>
</feature>
<reference evidence="4" key="1">
    <citation type="submission" date="2019-08" db="EMBL/GenBank/DDBJ databases">
        <title>Seonamhaeicola sediminis sp. nov., isolated from marine sediment.</title>
        <authorList>
            <person name="Cao W.R."/>
        </authorList>
    </citation>
    <scope>NUCLEOTIDE SEQUENCE [LARGE SCALE GENOMIC DNA]</scope>
    <source>
        <strain evidence="4">Gy8</strain>
    </source>
</reference>
<dbReference type="GO" id="GO:0008234">
    <property type="term" value="F:cysteine-type peptidase activity"/>
    <property type="evidence" value="ECO:0007669"/>
    <property type="project" value="InterPro"/>
</dbReference>
<dbReference type="SUPFAM" id="SSF54001">
    <property type="entry name" value="Cysteine proteinases"/>
    <property type="match status" value="1"/>
</dbReference>
<dbReference type="SMART" id="SM00645">
    <property type="entry name" value="Pept_C1"/>
    <property type="match status" value="1"/>
</dbReference>
<dbReference type="InterPro" id="IPR000169">
    <property type="entry name" value="Pept_cys_AS"/>
</dbReference>
<dbReference type="PANTHER" id="PTHR12411">
    <property type="entry name" value="CYSTEINE PROTEASE FAMILY C1-RELATED"/>
    <property type="match status" value="1"/>
</dbReference>
<gene>
    <name evidence="3" type="ORF">FUA26_05875</name>
</gene>
<name>A0A5C7AU10_9FLAO</name>
<dbReference type="Proteomes" id="UP000321790">
    <property type="component" value="Unassembled WGS sequence"/>
</dbReference>
<dbReference type="GO" id="GO:0006508">
    <property type="term" value="P:proteolysis"/>
    <property type="evidence" value="ECO:0007669"/>
    <property type="project" value="InterPro"/>
</dbReference>
<dbReference type="RefSeq" id="WP_147132929.1">
    <property type="nucleotide sequence ID" value="NZ_VOSC01000019.1"/>
</dbReference>
<dbReference type="InterPro" id="IPR013128">
    <property type="entry name" value="Peptidase_C1A"/>
</dbReference>
<comment type="caution">
    <text evidence="3">The sequence shown here is derived from an EMBL/GenBank/DDBJ whole genome shotgun (WGS) entry which is preliminary data.</text>
</comment>
<keyword evidence="4" id="KW-1185">Reference proteome</keyword>
<organism evidence="3 4">
    <name type="scientific">Seonamhaeicola algicola</name>
    <dbReference type="NCBI Taxonomy" id="1719036"/>
    <lineage>
        <taxon>Bacteria</taxon>
        <taxon>Pseudomonadati</taxon>
        <taxon>Bacteroidota</taxon>
        <taxon>Flavobacteriia</taxon>
        <taxon>Flavobacteriales</taxon>
        <taxon>Flavobacteriaceae</taxon>
    </lineage>
</organism>
<proteinExistence type="inferred from homology"/>
<accession>A0A5C7AU10</accession>
<protein>
    <submittedName>
        <fullName evidence="3">C1 family peptidase</fullName>
    </submittedName>
</protein>
<comment type="similarity">
    <text evidence="1">Belongs to the peptidase C1 family.</text>
</comment>
<dbReference type="Gene3D" id="3.90.70.10">
    <property type="entry name" value="Cysteine proteinases"/>
    <property type="match status" value="1"/>
</dbReference>
<evidence type="ECO:0000313" key="4">
    <source>
        <dbReference type="Proteomes" id="UP000321790"/>
    </source>
</evidence>